<evidence type="ECO:0000259" key="1">
    <source>
        <dbReference type="Pfam" id="PF07993"/>
    </source>
</evidence>
<feature type="non-terminal residue" evidence="2">
    <location>
        <position position="127"/>
    </location>
</feature>
<evidence type="ECO:0000313" key="2">
    <source>
        <dbReference type="EMBL" id="GBM30311.1"/>
    </source>
</evidence>
<sequence length="127" mass="14262">MGAQFCTDCSRRDLFPPSYLDGGGRYRNRLPYGESISYCLPPGEKPRTWLPQVDESKKGALKSVEFSRKSDDDLLNQLVSECKPDWPNSYTFSKCLAENLIIEKASGIPTAIIRPTLIAHIWKGVLP</sequence>
<organism evidence="2 3">
    <name type="scientific">Araneus ventricosus</name>
    <name type="common">Orbweaver spider</name>
    <name type="synonym">Epeira ventricosa</name>
    <dbReference type="NCBI Taxonomy" id="182803"/>
    <lineage>
        <taxon>Eukaryota</taxon>
        <taxon>Metazoa</taxon>
        <taxon>Ecdysozoa</taxon>
        <taxon>Arthropoda</taxon>
        <taxon>Chelicerata</taxon>
        <taxon>Arachnida</taxon>
        <taxon>Araneae</taxon>
        <taxon>Araneomorphae</taxon>
        <taxon>Entelegynae</taxon>
        <taxon>Araneoidea</taxon>
        <taxon>Araneidae</taxon>
        <taxon>Araneus</taxon>
    </lineage>
</organism>
<dbReference type="Gene3D" id="3.40.50.720">
    <property type="entry name" value="NAD(P)-binding Rossmann-like Domain"/>
    <property type="match status" value="1"/>
</dbReference>
<proteinExistence type="predicted"/>
<dbReference type="Proteomes" id="UP000499080">
    <property type="component" value="Unassembled WGS sequence"/>
</dbReference>
<keyword evidence="3" id="KW-1185">Reference proteome</keyword>
<dbReference type="EMBL" id="BGPR01093262">
    <property type="protein sequence ID" value="GBM30311.1"/>
    <property type="molecule type" value="Genomic_DNA"/>
</dbReference>
<evidence type="ECO:0000313" key="3">
    <source>
        <dbReference type="Proteomes" id="UP000499080"/>
    </source>
</evidence>
<protein>
    <recommendedName>
        <fullName evidence="1">Thioester reductase (TE) domain-containing protein</fullName>
    </recommendedName>
</protein>
<accession>A0A4Y2EN63</accession>
<dbReference type="AlphaFoldDB" id="A0A4Y2EN63"/>
<dbReference type="Pfam" id="PF07993">
    <property type="entry name" value="NAD_binding_4"/>
    <property type="match status" value="1"/>
</dbReference>
<dbReference type="OrthoDB" id="429813at2759"/>
<gene>
    <name evidence="2" type="ORF">AVEN_268815_1</name>
</gene>
<dbReference type="InterPro" id="IPR013120">
    <property type="entry name" value="FAR_NAD-bd"/>
</dbReference>
<reference evidence="2 3" key="1">
    <citation type="journal article" date="2019" name="Sci. Rep.">
        <title>Orb-weaving spider Araneus ventricosus genome elucidates the spidroin gene catalogue.</title>
        <authorList>
            <person name="Kono N."/>
            <person name="Nakamura H."/>
            <person name="Ohtoshi R."/>
            <person name="Moran D.A.P."/>
            <person name="Shinohara A."/>
            <person name="Yoshida Y."/>
            <person name="Fujiwara M."/>
            <person name="Mori M."/>
            <person name="Tomita M."/>
            <person name="Arakawa K."/>
        </authorList>
    </citation>
    <scope>NUCLEOTIDE SEQUENCE [LARGE SCALE GENOMIC DNA]</scope>
</reference>
<name>A0A4Y2EN63_ARAVE</name>
<comment type="caution">
    <text evidence="2">The sequence shown here is derived from an EMBL/GenBank/DDBJ whole genome shotgun (WGS) entry which is preliminary data.</text>
</comment>
<feature type="domain" description="Thioester reductase (TE)" evidence="1">
    <location>
        <begin position="59"/>
        <end position="119"/>
    </location>
</feature>